<dbReference type="InterPro" id="IPR013785">
    <property type="entry name" value="Aldolase_TIM"/>
</dbReference>
<dbReference type="InterPro" id="IPR001155">
    <property type="entry name" value="OxRdtase_FMN_N"/>
</dbReference>
<dbReference type="AlphaFoldDB" id="A0A9J7AWL6"/>
<reference evidence="7" key="1">
    <citation type="submission" date="2022-08" db="EMBL/GenBank/DDBJ databases">
        <title>Nisaea acidiphila sp. nov., isolated from a marine algal debris and emended description of the genus Nisaea Urios et al. 2008.</title>
        <authorList>
            <person name="Kwon K."/>
        </authorList>
    </citation>
    <scope>NUCLEOTIDE SEQUENCE</scope>
    <source>
        <strain evidence="7">MEBiC11861</strain>
    </source>
</reference>
<dbReference type="GO" id="GO:0003959">
    <property type="term" value="F:NADPH dehydrogenase activity"/>
    <property type="evidence" value="ECO:0007669"/>
    <property type="project" value="InterPro"/>
</dbReference>
<evidence type="ECO:0000313" key="7">
    <source>
        <dbReference type="EMBL" id="UUX49829.1"/>
    </source>
</evidence>
<dbReference type="Gene3D" id="3.20.20.70">
    <property type="entry name" value="Aldolase class I"/>
    <property type="match status" value="1"/>
</dbReference>
<organism evidence="7 8">
    <name type="scientific">Nisaea acidiphila</name>
    <dbReference type="NCBI Taxonomy" id="1862145"/>
    <lineage>
        <taxon>Bacteria</taxon>
        <taxon>Pseudomonadati</taxon>
        <taxon>Pseudomonadota</taxon>
        <taxon>Alphaproteobacteria</taxon>
        <taxon>Rhodospirillales</taxon>
        <taxon>Thalassobaculaceae</taxon>
        <taxon>Nisaea</taxon>
    </lineage>
</organism>
<sequence length="369" mass="39603">MSSHLFSPISFRGLTLDDRIAVSAMCQYQAENGTANDWHLMHYGTLSMGAGNLLITEATAVSAVGRISPNCLGLYTAEHETAIKRFVDFCKTHGTAKLGIQIAHSGRKGSTQPPGKGGKPIAIADGGWETVGPSGLGYADWAAPRMLDDAGLAQVKAEFVETTKRSDRIGFDLAELHGGHGYLLHQFVSPLSNQRTDGYGGSLANRLRFPLEVFEACRAVWPEDKPFAVRFSATDWVDGGFTADEAVVYAKELKALGCDFIDVTTGGLDPRQKIDVKPGYQVFLAEKIKKEAGIATMAVGMIVSAQQAENIVASGEADMVALARGVMDDPRWAWHAAQELGETVAYPAQYARCAPAAWPGAAWKGKQIV</sequence>
<protein>
    <submittedName>
        <fullName evidence="7">NADH:flavin oxidoreductase/NADH oxidase</fullName>
    </submittedName>
</protein>
<dbReference type="PANTHER" id="PTHR43303">
    <property type="entry name" value="NADPH DEHYDROGENASE C23G7.10C-RELATED"/>
    <property type="match status" value="1"/>
</dbReference>
<dbReference type="Proteomes" id="UP001060336">
    <property type="component" value="Chromosome"/>
</dbReference>
<gene>
    <name evidence="7" type="ORF">NUH88_20845</name>
</gene>
<dbReference type="GO" id="GO:0010181">
    <property type="term" value="F:FMN binding"/>
    <property type="evidence" value="ECO:0007669"/>
    <property type="project" value="InterPro"/>
</dbReference>
<evidence type="ECO:0000259" key="6">
    <source>
        <dbReference type="Pfam" id="PF00724"/>
    </source>
</evidence>
<feature type="domain" description="NADH:flavin oxidoreductase/NADH oxidase N-terminal" evidence="6">
    <location>
        <begin position="5"/>
        <end position="340"/>
    </location>
</feature>
<evidence type="ECO:0000256" key="1">
    <source>
        <dbReference type="ARBA" id="ARBA00001917"/>
    </source>
</evidence>
<evidence type="ECO:0000256" key="3">
    <source>
        <dbReference type="ARBA" id="ARBA00022643"/>
    </source>
</evidence>
<name>A0A9J7AWL6_9PROT</name>
<dbReference type="InterPro" id="IPR044152">
    <property type="entry name" value="YqjM-like"/>
</dbReference>
<dbReference type="SUPFAM" id="SSF51395">
    <property type="entry name" value="FMN-linked oxidoreductases"/>
    <property type="match status" value="1"/>
</dbReference>
<evidence type="ECO:0000256" key="5">
    <source>
        <dbReference type="ARBA" id="ARBA00023002"/>
    </source>
</evidence>
<dbReference type="CDD" id="cd02932">
    <property type="entry name" value="OYE_YqiM_FMN"/>
    <property type="match status" value="1"/>
</dbReference>
<evidence type="ECO:0000256" key="4">
    <source>
        <dbReference type="ARBA" id="ARBA00022857"/>
    </source>
</evidence>
<keyword evidence="4" id="KW-0521">NADP</keyword>
<dbReference type="GO" id="GO:0050661">
    <property type="term" value="F:NADP binding"/>
    <property type="evidence" value="ECO:0007669"/>
    <property type="project" value="InterPro"/>
</dbReference>
<accession>A0A9J7AWL6</accession>
<dbReference type="PANTHER" id="PTHR43303:SF4">
    <property type="entry name" value="NADPH DEHYDROGENASE C23G7.10C-RELATED"/>
    <property type="match status" value="1"/>
</dbReference>
<dbReference type="Pfam" id="PF00724">
    <property type="entry name" value="Oxidored_FMN"/>
    <property type="match status" value="1"/>
</dbReference>
<keyword evidence="2" id="KW-0285">Flavoprotein</keyword>
<keyword evidence="5" id="KW-0560">Oxidoreductase</keyword>
<keyword evidence="3" id="KW-0288">FMN</keyword>
<comment type="cofactor">
    <cofactor evidence="1">
        <name>FMN</name>
        <dbReference type="ChEBI" id="CHEBI:58210"/>
    </cofactor>
</comment>
<evidence type="ECO:0000313" key="8">
    <source>
        <dbReference type="Proteomes" id="UP001060336"/>
    </source>
</evidence>
<keyword evidence="8" id="KW-1185">Reference proteome</keyword>
<evidence type="ECO:0000256" key="2">
    <source>
        <dbReference type="ARBA" id="ARBA00022630"/>
    </source>
</evidence>
<proteinExistence type="predicted"/>
<dbReference type="KEGG" id="naci:NUH88_20845"/>
<dbReference type="RefSeq" id="WP_257768697.1">
    <property type="nucleotide sequence ID" value="NZ_CP102480.1"/>
</dbReference>
<dbReference type="EMBL" id="CP102480">
    <property type="protein sequence ID" value="UUX49829.1"/>
    <property type="molecule type" value="Genomic_DNA"/>
</dbReference>